<feature type="chain" id="PRO_5005513769" evidence="2">
    <location>
        <begin position="32"/>
        <end position="337"/>
    </location>
</feature>
<dbReference type="PROSITE" id="PS51318">
    <property type="entry name" value="TAT"/>
    <property type="match status" value="1"/>
</dbReference>
<organism evidence="3 4">
    <name type="scientific">Piscinibacter sakaiensis</name>
    <name type="common">Ideonella sakaiensis</name>
    <dbReference type="NCBI Taxonomy" id="1547922"/>
    <lineage>
        <taxon>Bacteria</taxon>
        <taxon>Pseudomonadati</taxon>
        <taxon>Pseudomonadota</taxon>
        <taxon>Betaproteobacteria</taxon>
        <taxon>Burkholderiales</taxon>
        <taxon>Sphaerotilaceae</taxon>
        <taxon>Piscinibacter</taxon>
    </lineage>
</organism>
<dbReference type="InterPro" id="IPR005064">
    <property type="entry name" value="BUG"/>
</dbReference>
<dbReference type="PANTHER" id="PTHR42928">
    <property type="entry name" value="TRICARBOXYLATE-BINDING PROTEIN"/>
    <property type="match status" value="1"/>
</dbReference>
<evidence type="ECO:0000313" key="4">
    <source>
        <dbReference type="Proteomes" id="UP000037660"/>
    </source>
</evidence>
<dbReference type="RefSeq" id="WP_054021415.1">
    <property type="nucleotide sequence ID" value="NZ_BBYR01000047.1"/>
</dbReference>
<comment type="similarity">
    <text evidence="1">Belongs to the UPF0065 (bug) family.</text>
</comment>
<protein>
    <submittedName>
        <fullName evidence="3">Putative exported protein</fullName>
    </submittedName>
</protein>
<evidence type="ECO:0000313" key="3">
    <source>
        <dbReference type="EMBL" id="GAP37480.1"/>
    </source>
</evidence>
<dbReference type="STRING" id="1547922.ISF6_3335"/>
<dbReference type="Gene3D" id="3.40.190.150">
    <property type="entry name" value="Bordetella uptake gene, domain 1"/>
    <property type="match status" value="1"/>
</dbReference>
<dbReference type="Proteomes" id="UP000037660">
    <property type="component" value="Unassembled WGS sequence"/>
</dbReference>
<evidence type="ECO:0000256" key="2">
    <source>
        <dbReference type="SAM" id="SignalP"/>
    </source>
</evidence>
<comment type="caution">
    <text evidence="3">The sequence shown here is derived from an EMBL/GenBank/DDBJ whole genome shotgun (WGS) entry which is preliminary data.</text>
</comment>
<dbReference type="SUPFAM" id="SSF53850">
    <property type="entry name" value="Periplasmic binding protein-like II"/>
    <property type="match status" value="1"/>
</dbReference>
<dbReference type="InterPro" id="IPR042100">
    <property type="entry name" value="Bug_dom1"/>
</dbReference>
<feature type="signal peptide" evidence="2">
    <location>
        <begin position="1"/>
        <end position="31"/>
    </location>
</feature>
<dbReference type="EMBL" id="BBYR01000047">
    <property type="protein sequence ID" value="GAP37480.1"/>
    <property type="molecule type" value="Genomic_DNA"/>
</dbReference>
<proteinExistence type="inferred from homology"/>
<dbReference type="PANTHER" id="PTHR42928:SF5">
    <property type="entry name" value="BLR1237 PROTEIN"/>
    <property type="match status" value="1"/>
</dbReference>
<accession>A0A0K8P5J5</accession>
<keyword evidence="4" id="KW-1185">Reference proteome</keyword>
<dbReference type="OrthoDB" id="8678477at2"/>
<evidence type="ECO:0000256" key="1">
    <source>
        <dbReference type="ARBA" id="ARBA00006987"/>
    </source>
</evidence>
<keyword evidence="2" id="KW-0732">Signal</keyword>
<dbReference type="PIRSF" id="PIRSF017082">
    <property type="entry name" value="YflP"/>
    <property type="match status" value="1"/>
</dbReference>
<name>A0A0K8P5J5_PISS1</name>
<dbReference type="Gene3D" id="3.40.190.10">
    <property type="entry name" value="Periplasmic binding protein-like II"/>
    <property type="match status" value="1"/>
</dbReference>
<dbReference type="AlphaFoldDB" id="A0A0K8P5J5"/>
<dbReference type="InterPro" id="IPR006311">
    <property type="entry name" value="TAT_signal"/>
</dbReference>
<reference evidence="3 4" key="2">
    <citation type="journal article" date="2016" name="Science">
        <title>A bacterium that degrades and assimilates poly(ethylene terephthalate).</title>
        <authorList>
            <person name="Yoshida S."/>
            <person name="Hiraga K."/>
            <person name="Takehana T."/>
            <person name="Taniguchi I."/>
            <person name="Yamaji H."/>
            <person name="Maeda Y."/>
            <person name="Toyohara K."/>
            <person name="Miyamoto K."/>
            <person name="Kimura Y."/>
            <person name="Oda K."/>
        </authorList>
    </citation>
    <scope>NUCLEOTIDE SEQUENCE [LARGE SCALE GENOMIC DNA]</scope>
    <source>
        <strain evidence="4">NBRC 110686 / TISTR 2288 / 201-F6</strain>
    </source>
</reference>
<gene>
    <name evidence="3" type="ORF">ISF6_3335</name>
</gene>
<reference evidence="4" key="1">
    <citation type="submission" date="2015-07" db="EMBL/GenBank/DDBJ databases">
        <title>Discovery of a poly(ethylene terephthalate assimilation.</title>
        <authorList>
            <person name="Yoshida S."/>
            <person name="Hiraga K."/>
            <person name="Takehana T."/>
            <person name="Taniguchi I."/>
            <person name="Yamaji H."/>
            <person name="Maeda Y."/>
            <person name="Toyohara K."/>
            <person name="Miyamoto K."/>
            <person name="Kimura Y."/>
            <person name="Oda K."/>
        </authorList>
    </citation>
    <scope>NUCLEOTIDE SEQUENCE [LARGE SCALE GENOMIC DNA]</scope>
    <source>
        <strain evidence="4">NBRC 110686 / TISTR 2288 / 201-F6</strain>
    </source>
</reference>
<dbReference type="CDD" id="cd13578">
    <property type="entry name" value="PBP2_Bug27"/>
    <property type="match status" value="1"/>
</dbReference>
<sequence length="337" mass="34789">MTRALPSNALTRRRLLQALAAAGLAGSGAGAAAQAAADAGWPARPVRLIVPFAPGGSTDVIGRMLAQQLGEMWGQTVVVENRAGAGGNVGADVVAKSPGDGYTLLFASGSITINPQLYKKMPFDTRRDLVPITNVASGPMLVVVPDDSPARSVKDLIALAKAKPGSISFGSAGVGSQVHLAGENFANAAGIDILHVPYKGEAPAYTDLIAKQTQMMVGNFAAASALLGPGRLRALAVTGRERSPLLPDVPTVAESGLPGFENTGWFGLLAPAATPPAIIAKIHRDTVKAMAGSQIKGRLYVQGMTPVGNTPAEFAKAMDDEGERWATVVRNRRLSAN</sequence>
<dbReference type="Pfam" id="PF03401">
    <property type="entry name" value="TctC"/>
    <property type="match status" value="1"/>
</dbReference>